<keyword evidence="3 7" id="KW-0540">Nuclease</keyword>
<dbReference type="GO" id="GO:0004526">
    <property type="term" value="F:ribonuclease P activity"/>
    <property type="evidence" value="ECO:0007669"/>
    <property type="project" value="UniProtKB-EC"/>
</dbReference>
<keyword evidence="10" id="KW-1185">Reference proteome</keyword>
<sequence length="128" mass="15117">MSFTFPKKEKLKSKKLIERLFAEGKSVSNYPVKLIYLKTVHEDGSKIKTGVTASKRNFKSAVKRNRIKRLMRECYRLNKPLIFNNIEGDYAFMFLYLGKDMPTYEQLETCFKLIIKKLLTKENHENVD</sequence>
<gene>
    <name evidence="7 9" type="primary">rnpA</name>
    <name evidence="9" type="ORF">ABXZ32_04900</name>
</gene>
<dbReference type="PANTHER" id="PTHR33992:SF1">
    <property type="entry name" value="RIBONUCLEASE P PROTEIN COMPONENT"/>
    <property type="match status" value="1"/>
</dbReference>
<dbReference type="Gene3D" id="3.30.230.10">
    <property type="match status" value="1"/>
</dbReference>
<keyword evidence="5 7" id="KW-0378">Hydrolase</keyword>
<evidence type="ECO:0000256" key="2">
    <source>
        <dbReference type="ARBA" id="ARBA00022694"/>
    </source>
</evidence>
<evidence type="ECO:0000256" key="7">
    <source>
        <dbReference type="HAMAP-Rule" id="MF_00227"/>
    </source>
</evidence>
<dbReference type="InterPro" id="IPR014721">
    <property type="entry name" value="Ribsml_uS5_D2-typ_fold_subgr"/>
</dbReference>
<dbReference type="NCBIfam" id="TIGR00188">
    <property type="entry name" value="rnpA"/>
    <property type="match status" value="1"/>
</dbReference>
<proteinExistence type="inferred from homology"/>
<evidence type="ECO:0000256" key="8">
    <source>
        <dbReference type="NCBIfam" id="TIGR00188"/>
    </source>
</evidence>
<evidence type="ECO:0000256" key="1">
    <source>
        <dbReference type="ARBA" id="ARBA00002663"/>
    </source>
</evidence>
<name>A0ABV2TTW5_9FLAO</name>
<dbReference type="RefSeq" id="WP_354617552.1">
    <property type="nucleotide sequence ID" value="NZ_JBEWYP010000002.1"/>
</dbReference>
<protein>
    <recommendedName>
        <fullName evidence="7 8">Ribonuclease P protein component</fullName>
        <shortName evidence="7">RNase P protein</shortName>
        <shortName evidence="7">RNaseP protein</shortName>
        <ecNumber evidence="7 8">3.1.26.5</ecNumber>
    </recommendedName>
    <alternativeName>
        <fullName evidence="7">Protein C5</fullName>
    </alternativeName>
</protein>
<dbReference type="Pfam" id="PF00825">
    <property type="entry name" value="Ribonuclease_P"/>
    <property type="match status" value="1"/>
</dbReference>
<comment type="subunit">
    <text evidence="7">Consists of a catalytic RNA component (M1 or rnpB) and a protein subunit.</text>
</comment>
<evidence type="ECO:0000256" key="6">
    <source>
        <dbReference type="ARBA" id="ARBA00022884"/>
    </source>
</evidence>
<evidence type="ECO:0000256" key="3">
    <source>
        <dbReference type="ARBA" id="ARBA00022722"/>
    </source>
</evidence>
<dbReference type="HAMAP" id="MF_00227">
    <property type="entry name" value="RNase_P"/>
    <property type="match status" value="1"/>
</dbReference>
<evidence type="ECO:0000256" key="5">
    <source>
        <dbReference type="ARBA" id="ARBA00022801"/>
    </source>
</evidence>
<evidence type="ECO:0000313" key="9">
    <source>
        <dbReference type="EMBL" id="MET7028718.1"/>
    </source>
</evidence>
<dbReference type="InterPro" id="IPR020568">
    <property type="entry name" value="Ribosomal_Su5_D2-typ_SF"/>
</dbReference>
<evidence type="ECO:0000256" key="4">
    <source>
        <dbReference type="ARBA" id="ARBA00022759"/>
    </source>
</evidence>
<keyword evidence="2 7" id="KW-0819">tRNA processing</keyword>
<dbReference type="InterPro" id="IPR000100">
    <property type="entry name" value="RNase_P"/>
</dbReference>
<reference evidence="9 10" key="1">
    <citation type="submission" date="2024-07" db="EMBL/GenBank/DDBJ databases">
        <title>The genome sequence of type strain Sediminicola luteus GDMCC 1.2596T.</title>
        <authorList>
            <person name="Liu Y."/>
        </authorList>
    </citation>
    <scope>NUCLEOTIDE SEQUENCE [LARGE SCALE GENOMIC DNA]</scope>
    <source>
        <strain evidence="9 10">GDMCC 1.2596</strain>
    </source>
</reference>
<dbReference type="Proteomes" id="UP001549773">
    <property type="component" value="Unassembled WGS sequence"/>
</dbReference>
<evidence type="ECO:0000313" key="10">
    <source>
        <dbReference type="Proteomes" id="UP001549773"/>
    </source>
</evidence>
<dbReference type="EC" id="3.1.26.5" evidence="7 8"/>
<comment type="catalytic activity">
    <reaction evidence="7">
        <text>Endonucleolytic cleavage of RNA, removing 5'-extranucleotides from tRNA precursor.</text>
        <dbReference type="EC" id="3.1.26.5"/>
    </reaction>
</comment>
<comment type="function">
    <text evidence="1 7">RNaseP catalyzes the removal of the 5'-leader sequence from pre-tRNA to produce the mature 5'-terminus. It can also cleave other RNA substrates such as 4.5S RNA. The protein component plays an auxiliary but essential role in vivo by binding to the 5'-leader sequence and broadening the substrate specificity of the ribozyme.</text>
</comment>
<accession>A0ABV2TTW5</accession>
<keyword evidence="6 7" id="KW-0694">RNA-binding</keyword>
<organism evidence="9 10">
    <name type="scientific">Sediminicola luteus</name>
    <dbReference type="NCBI Taxonomy" id="319238"/>
    <lineage>
        <taxon>Bacteria</taxon>
        <taxon>Pseudomonadati</taxon>
        <taxon>Bacteroidota</taxon>
        <taxon>Flavobacteriia</taxon>
        <taxon>Flavobacteriales</taxon>
        <taxon>Flavobacteriaceae</taxon>
        <taxon>Sediminicola</taxon>
    </lineage>
</organism>
<comment type="caution">
    <text evidence="9">The sequence shown here is derived from an EMBL/GenBank/DDBJ whole genome shotgun (WGS) entry which is preliminary data.</text>
</comment>
<dbReference type="InterPro" id="IPR020539">
    <property type="entry name" value="RNase_P_CS"/>
</dbReference>
<comment type="similarity">
    <text evidence="7">Belongs to the RnpA family.</text>
</comment>
<dbReference type="EMBL" id="JBEWYP010000002">
    <property type="protein sequence ID" value="MET7028718.1"/>
    <property type="molecule type" value="Genomic_DNA"/>
</dbReference>
<dbReference type="SUPFAM" id="SSF54211">
    <property type="entry name" value="Ribosomal protein S5 domain 2-like"/>
    <property type="match status" value="1"/>
</dbReference>
<dbReference type="PROSITE" id="PS00648">
    <property type="entry name" value="RIBONUCLEASE_P"/>
    <property type="match status" value="1"/>
</dbReference>
<keyword evidence="4 7" id="KW-0255">Endonuclease</keyword>
<dbReference type="PANTHER" id="PTHR33992">
    <property type="entry name" value="RIBONUCLEASE P PROTEIN COMPONENT"/>
    <property type="match status" value="1"/>
</dbReference>